<evidence type="ECO:0000313" key="1">
    <source>
        <dbReference type="EMBL" id="GBM22500.1"/>
    </source>
</evidence>
<dbReference type="GO" id="GO:0071897">
    <property type="term" value="P:DNA biosynthetic process"/>
    <property type="evidence" value="ECO:0007669"/>
    <property type="project" value="UniProtKB-ARBA"/>
</dbReference>
<dbReference type="AlphaFoldDB" id="A0A4Y2E054"/>
<dbReference type="PANTHER" id="PTHR47331:SF1">
    <property type="entry name" value="GAG-LIKE PROTEIN"/>
    <property type="match status" value="1"/>
</dbReference>
<gene>
    <name evidence="1" type="ORF">AVEN_183939_1</name>
</gene>
<organism evidence="1 2">
    <name type="scientific">Araneus ventricosus</name>
    <name type="common">Orbweaver spider</name>
    <name type="synonym">Epeira ventricosa</name>
    <dbReference type="NCBI Taxonomy" id="182803"/>
    <lineage>
        <taxon>Eukaryota</taxon>
        <taxon>Metazoa</taxon>
        <taxon>Ecdysozoa</taxon>
        <taxon>Arthropoda</taxon>
        <taxon>Chelicerata</taxon>
        <taxon>Arachnida</taxon>
        <taxon>Araneae</taxon>
        <taxon>Araneomorphae</taxon>
        <taxon>Entelegynae</taxon>
        <taxon>Araneoidea</taxon>
        <taxon>Araneidae</taxon>
        <taxon>Araneus</taxon>
    </lineage>
</organism>
<dbReference type="InterPro" id="IPR043502">
    <property type="entry name" value="DNA/RNA_pol_sf"/>
</dbReference>
<evidence type="ECO:0000313" key="2">
    <source>
        <dbReference type="Proteomes" id="UP000499080"/>
    </source>
</evidence>
<reference evidence="1 2" key="1">
    <citation type="journal article" date="2019" name="Sci. Rep.">
        <title>Orb-weaving spider Araneus ventricosus genome elucidates the spidroin gene catalogue.</title>
        <authorList>
            <person name="Kono N."/>
            <person name="Nakamura H."/>
            <person name="Ohtoshi R."/>
            <person name="Moran D.A.P."/>
            <person name="Shinohara A."/>
            <person name="Yoshida Y."/>
            <person name="Fujiwara M."/>
            <person name="Mori M."/>
            <person name="Tomita M."/>
            <person name="Arakawa K."/>
        </authorList>
    </citation>
    <scope>NUCLEOTIDE SEQUENCE [LARGE SCALE GENOMIC DNA]</scope>
</reference>
<protein>
    <submittedName>
        <fullName evidence="1">Uncharacterized protein</fullName>
    </submittedName>
</protein>
<sequence>MHEFEEMGHMEEVKGECEREISYYIPHQGIYRPEKNTTNLRVVLDASAPSSNEISLNSWQINGGVVQEDIFSILCRFSMYYYIICIILEKMYRMILVNSQQRDLQRILLKNNPDDPVKTYKLNTVIYGTTSAPYLATGHSRRSQQTKEENFL</sequence>
<dbReference type="OrthoDB" id="6425146at2759"/>
<comment type="caution">
    <text evidence="1">The sequence shown here is derived from an EMBL/GenBank/DDBJ whole genome shotgun (WGS) entry which is preliminary data.</text>
</comment>
<keyword evidence="2" id="KW-1185">Reference proteome</keyword>
<dbReference type="SUPFAM" id="SSF56672">
    <property type="entry name" value="DNA/RNA polymerases"/>
    <property type="match status" value="1"/>
</dbReference>
<accession>A0A4Y2E054</accession>
<dbReference type="EMBL" id="BGPR01000481">
    <property type="protein sequence ID" value="GBM22500.1"/>
    <property type="molecule type" value="Genomic_DNA"/>
</dbReference>
<name>A0A4Y2E054_ARAVE</name>
<proteinExistence type="predicted"/>
<dbReference type="PANTHER" id="PTHR47331">
    <property type="entry name" value="PHD-TYPE DOMAIN-CONTAINING PROTEIN"/>
    <property type="match status" value="1"/>
</dbReference>
<dbReference type="Proteomes" id="UP000499080">
    <property type="component" value="Unassembled WGS sequence"/>
</dbReference>